<organism evidence="2 3">
    <name type="scientific">Camelina sativa</name>
    <name type="common">False flax</name>
    <name type="synonym">Myagrum sativum</name>
    <dbReference type="NCBI Taxonomy" id="90675"/>
    <lineage>
        <taxon>Eukaryota</taxon>
        <taxon>Viridiplantae</taxon>
        <taxon>Streptophyta</taxon>
        <taxon>Embryophyta</taxon>
        <taxon>Tracheophyta</taxon>
        <taxon>Spermatophyta</taxon>
        <taxon>Magnoliopsida</taxon>
        <taxon>eudicotyledons</taxon>
        <taxon>Gunneridae</taxon>
        <taxon>Pentapetalae</taxon>
        <taxon>rosids</taxon>
        <taxon>malvids</taxon>
        <taxon>Brassicales</taxon>
        <taxon>Brassicaceae</taxon>
        <taxon>Camelineae</taxon>
        <taxon>Camelina</taxon>
    </lineage>
</organism>
<dbReference type="Gene3D" id="3.10.20.90">
    <property type="entry name" value="Phosphatidylinositol 3-kinase Catalytic Subunit, Chain A, domain 1"/>
    <property type="match status" value="1"/>
</dbReference>
<name>A0ABM0W6N6_CAMSA</name>
<evidence type="ECO:0000313" key="2">
    <source>
        <dbReference type="Proteomes" id="UP000694864"/>
    </source>
</evidence>
<dbReference type="RefSeq" id="XP_010466450.1">
    <property type="nucleotide sequence ID" value="XM_010468148.1"/>
</dbReference>
<accession>A0ABM0W6N6</accession>
<reference evidence="3" key="2">
    <citation type="submission" date="2025-08" db="UniProtKB">
        <authorList>
            <consortium name="RefSeq"/>
        </authorList>
    </citation>
    <scope>IDENTIFICATION</scope>
    <source>
        <tissue evidence="3">Leaf</tissue>
    </source>
</reference>
<dbReference type="PROSITE" id="PS00299">
    <property type="entry name" value="UBIQUITIN_1"/>
    <property type="match status" value="1"/>
</dbReference>
<dbReference type="InterPro" id="IPR000626">
    <property type="entry name" value="Ubiquitin-like_dom"/>
</dbReference>
<dbReference type="Proteomes" id="UP000694864">
    <property type="component" value="Chromosome 2"/>
</dbReference>
<feature type="domain" description="Ubiquitin-like" evidence="1">
    <location>
        <begin position="1"/>
        <end position="72"/>
    </location>
</feature>
<reference evidence="2" key="1">
    <citation type="journal article" date="2014" name="Nat. Commun.">
        <title>The emerging biofuel crop Camelina sativa retains a highly undifferentiated hexaploid genome structure.</title>
        <authorList>
            <person name="Kagale S."/>
            <person name="Koh C."/>
            <person name="Nixon J."/>
            <person name="Bollina V."/>
            <person name="Clarke W.E."/>
            <person name="Tuteja R."/>
            <person name="Spillane C."/>
            <person name="Robinson S.J."/>
            <person name="Links M.G."/>
            <person name="Clarke C."/>
            <person name="Higgins E.E."/>
            <person name="Huebert T."/>
            <person name="Sharpe A.G."/>
            <person name="Parkin I.A."/>
        </authorList>
    </citation>
    <scope>NUCLEOTIDE SEQUENCE [LARGE SCALE GENOMIC DNA]</scope>
    <source>
        <strain evidence="2">cv. DH55</strain>
    </source>
</reference>
<dbReference type="InterPro" id="IPR029071">
    <property type="entry name" value="Ubiquitin-like_domsf"/>
</dbReference>
<keyword evidence="2" id="KW-1185">Reference proteome</keyword>
<gene>
    <name evidence="3" type="primary">LOC104746625</name>
</gene>
<proteinExistence type="predicted"/>
<dbReference type="CDD" id="cd17039">
    <property type="entry name" value="Ubl_ubiquitin_like"/>
    <property type="match status" value="1"/>
</dbReference>
<dbReference type="SMART" id="SM00213">
    <property type="entry name" value="UBQ"/>
    <property type="match status" value="1"/>
</dbReference>
<dbReference type="PANTHER" id="PTHR10621">
    <property type="entry name" value="UV EXCISION REPAIR PROTEIN RAD23"/>
    <property type="match status" value="1"/>
</dbReference>
<dbReference type="SUPFAM" id="SSF54236">
    <property type="entry name" value="Ubiquitin-like"/>
    <property type="match status" value="1"/>
</dbReference>
<dbReference type="PANTHER" id="PTHR10621:SF38">
    <property type="entry name" value="UBIQUITIN DOMAIN-CONTAINING PROTEIN 7SL RNA1-RELATED"/>
    <property type="match status" value="1"/>
</dbReference>
<evidence type="ECO:0000313" key="3">
    <source>
        <dbReference type="RefSeq" id="XP_010466450.1"/>
    </source>
</evidence>
<dbReference type="PROSITE" id="PS50053">
    <property type="entry name" value="UBIQUITIN_2"/>
    <property type="match status" value="1"/>
</dbReference>
<dbReference type="InterPro" id="IPR019954">
    <property type="entry name" value="Ubiquitin_CS"/>
</dbReference>
<evidence type="ECO:0000259" key="1">
    <source>
        <dbReference type="PROSITE" id="PS50053"/>
    </source>
</evidence>
<dbReference type="GeneID" id="104746625"/>
<protein>
    <submittedName>
        <fullName evidence="3">Uncharacterized protein LOC104746625</fullName>
    </submittedName>
</protein>
<dbReference type="Pfam" id="PF00240">
    <property type="entry name" value="ubiquitin"/>
    <property type="match status" value="1"/>
</dbReference>
<sequence length="216" mass="24442">MDVFFETQCGKKFCIELGYWDTVSEIKKKIEKYQRIPVLIQTLVFQGNVLQDHLYIGKCKILHNSRVKLFVSPYPYNPNDPVLQSEQSPILSNPIGDLIYGEDLPLTTEAVLNIRLFFPVKTDEIYVQDSPVSNNDQSPPSDAAKQIIINGHQDSTVTVHQELQTEQSPPSYSVKLKIIIQYSPVKVRPVSSNIACPYIGKKKRYCIEGLALSSLI</sequence>